<protein>
    <submittedName>
        <fullName evidence="6">4Fe-4S dicluster domain-containing protein</fullName>
    </submittedName>
</protein>
<comment type="caution">
    <text evidence="6">The sequence shown here is derived from an EMBL/GenBank/DDBJ whole genome shotgun (WGS) entry which is preliminary data.</text>
</comment>
<keyword evidence="1" id="KW-0004">4Fe-4S</keyword>
<evidence type="ECO:0000256" key="3">
    <source>
        <dbReference type="ARBA" id="ARBA00023004"/>
    </source>
</evidence>
<dbReference type="InterPro" id="IPR017896">
    <property type="entry name" value="4Fe4S_Fe-S-bd"/>
</dbReference>
<dbReference type="Proteomes" id="UP000885664">
    <property type="component" value="Unassembled WGS sequence"/>
</dbReference>
<evidence type="ECO:0000313" key="6">
    <source>
        <dbReference type="EMBL" id="HEU97981.1"/>
    </source>
</evidence>
<dbReference type="GO" id="GO:0051539">
    <property type="term" value="F:4 iron, 4 sulfur cluster binding"/>
    <property type="evidence" value="ECO:0007669"/>
    <property type="project" value="UniProtKB-KW"/>
</dbReference>
<dbReference type="SUPFAM" id="SSF54862">
    <property type="entry name" value="4Fe-4S ferredoxins"/>
    <property type="match status" value="1"/>
</dbReference>
<feature type="domain" description="4Fe-4S ferredoxin-type" evidence="5">
    <location>
        <begin position="56"/>
        <end position="87"/>
    </location>
</feature>
<evidence type="ECO:0000256" key="2">
    <source>
        <dbReference type="ARBA" id="ARBA00022723"/>
    </source>
</evidence>
<dbReference type="EMBL" id="DSFE01000085">
    <property type="protein sequence ID" value="HEU97981.1"/>
    <property type="molecule type" value="Genomic_DNA"/>
</dbReference>
<dbReference type="CDD" id="cd10551">
    <property type="entry name" value="PsrB"/>
    <property type="match status" value="1"/>
</dbReference>
<evidence type="ECO:0000256" key="4">
    <source>
        <dbReference type="ARBA" id="ARBA00023014"/>
    </source>
</evidence>
<keyword evidence="2" id="KW-0479">Metal-binding</keyword>
<name>A0A7C2Z4B7_9CREN</name>
<dbReference type="PROSITE" id="PS51379">
    <property type="entry name" value="4FE4S_FER_2"/>
    <property type="match status" value="3"/>
</dbReference>
<gene>
    <name evidence="6" type="ORF">ENO36_03900</name>
</gene>
<feature type="domain" description="4Fe-4S ferredoxin-type" evidence="5">
    <location>
        <begin position="89"/>
        <end position="118"/>
    </location>
</feature>
<reference evidence="6" key="1">
    <citation type="journal article" date="2020" name="mSystems">
        <title>Genome- and Community-Level Interaction Insights into Carbon Utilization and Element Cycling Functions of Hydrothermarchaeota in Hydrothermal Sediment.</title>
        <authorList>
            <person name="Zhou Z."/>
            <person name="Liu Y."/>
            <person name="Xu W."/>
            <person name="Pan J."/>
            <person name="Luo Z.H."/>
            <person name="Li M."/>
        </authorList>
    </citation>
    <scope>NUCLEOTIDE SEQUENCE [LARGE SCALE GENOMIC DNA]</scope>
    <source>
        <strain evidence="6">SpSt-1259</strain>
    </source>
</reference>
<sequence>MVRYGFLYDESRCISCYACIVACSSNNYPELMEDPNPNIFWGTMATNIRIVIKEQGRPEQILLSCQHCERPPCVEVCPTGASHVDRSNGFVEIDYDKCIGCKACITACPYNARWIHPIKLKPMKCMGDACKARIAKGEMPFCVEVCPAEARVFGDLDDPNSEINKRIASAKTVKIKEYLGTEPKFYVVRG</sequence>
<keyword evidence="4" id="KW-0411">Iron-sulfur</keyword>
<dbReference type="AlphaFoldDB" id="A0A7C2Z4B7"/>
<dbReference type="PANTHER" id="PTHR43177:SF3">
    <property type="entry name" value="PROTEIN NRFC HOMOLOG"/>
    <property type="match status" value="1"/>
</dbReference>
<dbReference type="PROSITE" id="PS00198">
    <property type="entry name" value="4FE4S_FER_1"/>
    <property type="match status" value="1"/>
</dbReference>
<dbReference type="InterPro" id="IPR050954">
    <property type="entry name" value="ET_IronSulfur_Cluster-Binding"/>
</dbReference>
<organism evidence="6">
    <name type="scientific">Fervidicoccus fontis</name>
    <dbReference type="NCBI Taxonomy" id="683846"/>
    <lineage>
        <taxon>Archaea</taxon>
        <taxon>Thermoproteota</taxon>
        <taxon>Thermoprotei</taxon>
        <taxon>Fervidicoccales</taxon>
        <taxon>Fervidicoccaceae</taxon>
        <taxon>Fervidicoccus</taxon>
    </lineage>
</organism>
<keyword evidence="3" id="KW-0408">Iron</keyword>
<evidence type="ECO:0000259" key="5">
    <source>
        <dbReference type="PROSITE" id="PS51379"/>
    </source>
</evidence>
<feature type="domain" description="4Fe-4S ferredoxin-type" evidence="5">
    <location>
        <begin position="4"/>
        <end position="34"/>
    </location>
</feature>
<evidence type="ECO:0000256" key="1">
    <source>
        <dbReference type="ARBA" id="ARBA00022485"/>
    </source>
</evidence>
<dbReference type="Pfam" id="PF12800">
    <property type="entry name" value="Fer4_4"/>
    <property type="match status" value="1"/>
</dbReference>
<dbReference type="InterPro" id="IPR017900">
    <property type="entry name" value="4Fe4S_Fe_S_CS"/>
</dbReference>
<dbReference type="GO" id="GO:0016491">
    <property type="term" value="F:oxidoreductase activity"/>
    <property type="evidence" value="ECO:0007669"/>
    <property type="project" value="UniProtKB-ARBA"/>
</dbReference>
<dbReference type="GO" id="GO:0046872">
    <property type="term" value="F:metal ion binding"/>
    <property type="evidence" value="ECO:0007669"/>
    <property type="project" value="UniProtKB-KW"/>
</dbReference>
<proteinExistence type="predicted"/>
<dbReference type="Pfam" id="PF13247">
    <property type="entry name" value="Fer4_11"/>
    <property type="match status" value="1"/>
</dbReference>
<accession>A0A7C2Z4B7</accession>
<dbReference type="Gene3D" id="3.30.70.20">
    <property type="match status" value="2"/>
</dbReference>
<dbReference type="PANTHER" id="PTHR43177">
    <property type="entry name" value="PROTEIN NRFC"/>
    <property type="match status" value="1"/>
</dbReference>